<dbReference type="PANTHER" id="PTHR11918:SF45">
    <property type="entry name" value="THREONYLCARBAMOYLADENOSINE TRNA METHYLTHIOTRANSFERASE"/>
    <property type="match status" value="1"/>
</dbReference>
<evidence type="ECO:0000259" key="10">
    <source>
        <dbReference type="PROSITE" id="PS51449"/>
    </source>
</evidence>
<feature type="domain" description="Radical SAM core" evidence="11">
    <location>
        <begin position="167"/>
        <end position="411"/>
    </location>
</feature>
<evidence type="ECO:0000259" key="11">
    <source>
        <dbReference type="PROSITE" id="PS51918"/>
    </source>
</evidence>
<dbReference type="SFLD" id="SFLDG01061">
    <property type="entry name" value="methylthiotransferase"/>
    <property type="match status" value="1"/>
</dbReference>
<dbReference type="NCBIfam" id="TIGR01579">
    <property type="entry name" value="MiaB-like-C"/>
    <property type="match status" value="1"/>
</dbReference>
<dbReference type="SMART" id="SM00729">
    <property type="entry name" value="Elp3"/>
    <property type="match status" value="1"/>
</dbReference>
<keyword evidence="6" id="KW-0819">tRNA processing</keyword>
<evidence type="ECO:0000256" key="3">
    <source>
        <dbReference type="ARBA" id="ARBA00022490"/>
    </source>
</evidence>
<dbReference type="InterPro" id="IPR020612">
    <property type="entry name" value="Methylthiotransferase_CS"/>
</dbReference>
<dbReference type="InterPro" id="IPR038135">
    <property type="entry name" value="Methylthiotransferase_N_sf"/>
</dbReference>
<comment type="cofactor">
    <cofactor evidence="1">
        <name>[4Fe-4S] cluster</name>
        <dbReference type="ChEBI" id="CHEBI:49883"/>
    </cofactor>
</comment>
<evidence type="ECO:0000256" key="2">
    <source>
        <dbReference type="ARBA" id="ARBA00022485"/>
    </source>
</evidence>
<dbReference type="InterPro" id="IPR013848">
    <property type="entry name" value="Methylthiotransferase_N"/>
</dbReference>
<name>A0A918VKN5_9GAMM</name>
<gene>
    <name evidence="12" type="ORF">GCM10008090_18900</name>
</gene>
<dbReference type="Gene3D" id="3.80.30.20">
    <property type="entry name" value="tm_1862 like domain"/>
    <property type="match status" value="1"/>
</dbReference>
<dbReference type="FunFam" id="3.40.50.12160:FF:000004">
    <property type="entry name" value="Threonylcarbamoyladenosine tRNA methylthiotransferase MtaB"/>
    <property type="match status" value="1"/>
</dbReference>
<keyword evidence="13" id="KW-1185">Reference proteome</keyword>
<reference evidence="12" key="1">
    <citation type="journal article" date="2014" name="Int. J. Syst. Evol. Microbiol.">
        <title>Complete genome sequence of Corynebacterium casei LMG S-19264T (=DSM 44701T), isolated from a smear-ripened cheese.</title>
        <authorList>
            <consortium name="US DOE Joint Genome Institute (JGI-PGF)"/>
            <person name="Walter F."/>
            <person name="Albersmeier A."/>
            <person name="Kalinowski J."/>
            <person name="Ruckert C."/>
        </authorList>
    </citation>
    <scope>NUCLEOTIDE SEQUENCE</scope>
    <source>
        <strain evidence="12">KCTC 12711</strain>
    </source>
</reference>
<feature type="domain" description="MTTase N-terminal" evidence="10">
    <location>
        <begin position="30"/>
        <end position="142"/>
    </location>
</feature>
<evidence type="ECO:0008006" key="14">
    <source>
        <dbReference type="Google" id="ProtNLM"/>
    </source>
</evidence>
<evidence type="ECO:0000256" key="6">
    <source>
        <dbReference type="ARBA" id="ARBA00022694"/>
    </source>
</evidence>
<dbReference type="Gene3D" id="3.40.50.12160">
    <property type="entry name" value="Methylthiotransferase, N-terminal domain"/>
    <property type="match status" value="1"/>
</dbReference>
<dbReference type="Proteomes" id="UP000614811">
    <property type="component" value="Unassembled WGS sequence"/>
</dbReference>
<evidence type="ECO:0000256" key="9">
    <source>
        <dbReference type="ARBA" id="ARBA00023014"/>
    </source>
</evidence>
<comment type="caution">
    <text evidence="12">The sequence shown here is derived from an EMBL/GenBank/DDBJ whole genome shotgun (WGS) entry which is preliminary data.</text>
</comment>
<accession>A0A918VKN5</accession>
<dbReference type="RefSeq" id="WP_189400151.1">
    <property type="nucleotide sequence ID" value="NZ_BMXA01000002.1"/>
</dbReference>
<dbReference type="InterPro" id="IPR006638">
    <property type="entry name" value="Elp3/MiaA/NifB-like_rSAM"/>
</dbReference>
<dbReference type="NCBIfam" id="TIGR00089">
    <property type="entry name" value="MiaB/RimO family radical SAM methylthiotransferase"/>
    <property type="match status" value="1"/>
</dbReference>
<evidence type="ECO:0000256" key="1">
    <source>
        <dbReference type="ARBA" id="ARBA00001966"/>
    </source>
</evidence>
<organism evidence="12 13">
    <name type="scientific">Arenicella chitinivorans</name>
    <dbReference type="NCBI Taxonomy" id="1329800"/>
    <lineage>
        <taxon>Bacteria</taxon>
        <taxon>Pseudomonadati</taxon>
        <taxon>Pseudomonadota</taxon>
        <taxon>Gammaproteobacteria</taxon>
        <taxon>Arenicellales</taxon>
        <taxon>Arenicellaceae</taxon>
        <taxon>Arenicella</taxon>
    </lineage>
</organism>
<evidence type="ECO:0000313" key="12">
    <source>
        <dbReference type="EMBL" id="GHA09170.1"/>
    </source>
</evidence>
<reference evidence="12" key="2">
    <citation type="submission" date="2020-09" db="EMBL/GenBank/DDBJ databases">
        <authorList>
            <person name="Sun Q."/>
            <person name="Kim S."/>
        </authorList>
    </citation>
    <scope>NUCLEOTIDE SEQUENCE</scope>
    <source>
        <strain evidence="12">KCTC 12711</strain>
    </source>
</reference>
<dbReference type="SFLD" id="SFLDS00029">
    <property type="entry name" value="Radical_SAM"/>
    <property type="match status" value="1"/>
</dbReference>
<dbReference type="EMBL" id="BMXA01000002">
    <property type="protein sequence ID" value="GHA09170.1"/>
    <property type="molecule type" value="Genomic_DNA"/>
</dbReference>
<dbReference type="PANTHER" id="PTHR11918">
    <property type="entry name" value="RADICAL SAM PROTEINS"/>
    <property type="match status" value="1"/>
</dbReference>
<dbReference type="InterPro" id="IPR007197">
    <property type="entry name" value="rSAM"/>
</dbReference>
<evidence type="ECO:0000256" key="8">
    <source>
        <dbReference type="ARBA" id="ARBA00023004"/>
    </source>
</evidence>
<dbReference type="Pfam" id="PF04055">
    <property type="entry name" value="Radical_SAM"/>
    <property type="match status" value="1"/>
</dbReference>
<dbReference type="PROSITE" id="PS51918">
    <property type="entry name" value="RADICAL_SAM"/>
    <property type="match status" value="1"/>
</dbReference>
<keyword evidence="3" id="KW-0963">Cytoplasm</keyword>
<evidence type="ECO:0000256" key="4">
    <source>
        <dbReference type="ARBA" id="ARBA00022679"/>
    </source>
</evidence>
<dbReference type="PROSITE" id="PS51449">
    <property type="entry name" value="MTTASE_N"/>
    <property type="match status" value="1"/>
</dbReference>
<dbReference type="PROSITE" id="PS01278">
    <property type="entry name" value="MTTASE_RADICAL"/>
    <property type="match status" value="1"/>
</dbReference>
<evidence type="ECO:0000313" key="13">
    <source>
        <dbReference type="Proteomes" id="UP000614811"/>
    </source>
</evidence>
<dbReference type="SUPFAM" id="SSF102114">
    <property type="entry name" value="Radical SAM enzymes"/>
    <property type="match status" value="1"/>
</dbReference>
<dbReference type="InterPro" id="IPR006467">
    <property type="entry name" value="MiaB-like_bact"/>
</dbReference>
<evidence type="ECO:0000256" key="5">
    <source>
        <dbReference type="ARBA" id="ARBA00022691"/>
    </source>
</evidence>
<dbReference type="CDD" id="cd01335">
    <property type="entry name" value="Radical_SAM"/>
    <property type="match status" value="1"/>
</dbReference>
<dbReference type="InterPro" id="IPR005839">
    <property type="entry name" value="Methylthiotransferase"/>
</dbReference>
<dbReference type="SFLD" id="SFLDG01082">
    <property type="entry name" value="B12-binding_domain_containing"/>
    <property type="match status" value="1"/>
</dbReference>
<dbReference type="GO" id="GO:0046872">
    <property type="term" value="F:metal ion binding"/>
    <property type="evidence" value="ECO:0007669"/>
    <property type="project" value="UniProtKB-KW"/>
</dbReference>
<sequence>MSSVEIKLEQIGRSRPATEEATPAIDANSKRVGITTLGCKVNTYESELIAETLKTQEWAVVPNTESADLYLINTCTVTREADRQARQEVRKAIKRNPDALVVVTGCYAQMDPDACASIPGVDLVLGNDRKLDVHALLPQLEQGGLPQVLVGDLDQHISLPDSILTGFEAHTRAFVQIQQGCDQGCTFCIIHVARGPSRSLPPSLIKRQVQRLVLNGYPEVVICGVDLGSYGDDLATTDSRFDLVDLLRELLALECDPENPFRIRLSSIDPHHITDRLVALWSSEPRICPHMHLSLQSGNDLILKRMKRRYNAQHVRERIAKLRAAMPELVISADVMVGFPTETDQHYMDTENLVREIEVAFPHTFSYSEREGTPAARIPADRQVPVPERKARNKRLRAAAAPIQAALRAGRLGQSAWVLPEKKAQKAGFMVCRAEDYLAVLVPEAQVEQGKWVKVVYQALENEFLVANIH</sequence>
<dbReference type="GO" id="GO:0051539">
    <property type="term" value="F:4 iron, 4 sulfur cluster binding"/>
    <property type="evidence" value="ECO:0007669"/>
    <property type="project" value="UniProtKB-KW"/>
</dbReference>
<keyword evidence="8" id="KW-0408">Iron</keyword>
<proteinExistence type="predicted"/>
<keyword evidence="7" id="KW-0479">Metal-binding</keyword>
<dbReference type="InterPro" id="IPR058240">
    <property type="entry name" value="rSAM_sf"/>
</dbReference>
<keyword evidence="5" id="KW-0949">S-adenosyl-L-methionine</keyword>
<dbReference type="InterPro" id="IPR023404">
    <property type="entry name" value="rSAM_horseshoe"/>
</dbReference>
<keyword evidence="9" id="KW-0411">Iron-sulfur</keyword>
<dbReference type="Pfam" id="PF00919">
    <property type="entry name" value="UPF0004"/>
    <property type="match status" value="1"/>
</dbReference>
<keyword evidence="2" id="KW-0004">4Fe-4S</keyword>
<keyword evidence="4" id="KW-0808">Transferase</keyword>
<dbReference type="AlphaFoldDB" id="A0A918VKN5"/>
<protein>
    <recommendedName>
        <fullName evidence="14">tRNA (N(6)-L-threonylcarbamoyladenosine(37)-C(2))-methylthiotransferase MtaB</fullName>
    </recommendedName>
</protein>
<evidence type="ECO:0000256" key="7">
    <source>
        <dbReference type="ARBA" id="ARBA00022723"/>
    </source>
</evidence>
<dbReference type="GO" id="GO:0035598">
    <property type="term" value="F:tRNA (N(6)-L-threonylcarbamoyladenosine(37)-C(2))-methylthiotransferase activity"/>
    <property type="evidence" value="ECO:0007669"/>
    <property type="project" value="TreeGrafter"/>
</dbReference>